<dbReference type="EMBL" id="CP081673">
    <property type="protein sequence ID" value="QZH66452.1"/>
    <property type="molecule type" value="Genomic_DNA"/>
</dbReference>
<evidence type="ECO:0000313" key="1">
    <source>
        <dbReference type="EMBL" id="QZH66452.1"/>
    </source>
</evidence>
<organism evidence="1 2">
    <name type="scientific">Mycolicibacterium farcinogenes</name>
    <name type="common">Mycobacterium farcinogenes</name>
    <dbReference type="NCBI Taxonomy" id="1802"/>
    <lineage>
        <taxon>Bacteria</taxon>
        <taxon>Bacillati</taxon>
        <taxon>Actinomycetota</taxon>
        <taxon>Actinomycetes</taxon>
        <taxon>Mycobacteriales</taxon>
        <taxon>Mycobacteriaceae</taxon>
        <taxon>Mycolicibacterium</taxon>
    </lineage>
</organism>
<evidence type="ECO:0000313" key="2">
    <source>
        <dbReference type="Proteomes" id="UP000825598"/>
    </source>
</evidence>
<proteinExistence type="predicted"/>
<dbReference type="Proteomes" id="UP000825598">
    <property type="component" value="Chromosome"/>
</dbReference>
<accession>A0ACD1FHB5</accession>
<protein>
    <submittedName>
        <fullName evidence="1">Uncharacterized protein</fullName>
    </submittedName>
</protein>
<name>A0ACD1FHB5_MYCFR</name>
<gene>
    <name evidence="1" type="ORF">K6L26_01690</name>
</gene>
<keyword evidence="2" id="KW-1185">Reference proteome</keyword>
<reference evidence="1" key="1">
    <citation type="submission" date="2021-07" db="EMBL/GenBank/DDBJ databases">
        <title>Complete Genome Sequences of Mycobacterium farcinogenes Isolated from Clinical Specimens from Patients in Thailand.</title>
        <authorList>
            <person name="Sodsai P."/>
        </authorList>
    </citation>
    <scope>NUCLEOTIDE SEQUENCE</scope>
    <source>
        <strain evidence="1">BKK/CU-MFGFA-001</strain>
    </source>
</reference>
<sequence length="185" mass="21170">MNVLESSLSVLGLVSGSIGAWYGYRAYRHSKAAPFDERQAELRADLRRWINKQHRLVRAVNTLDRGLPGDAVRADLDEFRYYLSGRAHRFDVPRPAHIETVIKSIDDALVKLAVAHHVPRNDSAFIPHVDLIKANVLRPWLVRAQDNINVLLNGLAEIERQPMSRRKQLKLFRALEPKNQTPVEE</sequence>